<dbReference type="Proteomes" id="UP000005466">
    <property type="component" value="Unassembled WGS sequence"/>
</dbReference>
<dbReference type="InterPro" id="IPR016169">
    <property type="entry name" value="FAD-bd_PCMH_sub2"/>
</dbReference>
<dbReference type="AlphaFoldDB" id="F3CH61"/>
<comment type="caution">
    <text evidence="1">The sequence shown here is derived from an EMBL/GenBank/DDBJ whole genome shotgun (WGS) entry which is preliminary data.</text>
</comment>
<dbReference type="EMBL" id="ADWY01002930">
    <property type="protein sequence ID" value="EGH18603.1"/>
    <property type="molecule type" value="Genomic_DNA"/>
</dbReference>
<dbReference type="InterPro" id="IPR036318">
    <property type="entry name" value="FAD-bd_PCMH-like_sf"/>
</dbReference>
<dbReference type="SUPFAM" id="SSF56176">
    <property type="entry name" value="FAD-binding/transporter-associated domain-like"/>
    <property type="match status" value="1"/>
</dbReference>
<evidence type="ECO:0000313" key="1">
    <source>
        <dbReference type="EMBL" id="EGH18603.1"/>
    </source>
</evidence>
<proteinExistence type="predicted"/>
<protein>
    <submittedName>
        <fullName evidence="1">TerC family membrane protein</fullName>
    </submittedName>
</protein>
<dbReference type="GO" id="GO:0050660">
    <property type="term" value="F:flavin adenine dinucleotide binding"/>
    <property type="evidence" value="ECO:0007669"/>
    <property type="project" value="InterPro"/>
</dbReference>
<evidence type="ECO:0000313" key="2">
    <source>
        <dbReference type="Proteomes" id="UP000005466"/>
    </source>
</evidence>
<reference evidence="1 2" key="1">
    <citation type="journal article" date="2011" name="PLoS Pathog.">
        <title>Dynamic evolution of pathogenicity revealed by sequencing and comparative genomics of 19 Pseudomonas syringae isolates.</title>
        <authorList>
            <person name="Baltrus D.A."/>
            <person name="Nishimura M.T."/>
            <person name="Romanchuk A."/>
            <person name="Chang J.H."/>
            <person name="Mukhtar M.S."/>
            <person name="Cherkis K."/>
            <person name="Roach J."/>
            <person name="Grant S.R."/>
            <person name="Jones C.D."/>
            <person name="Dangl J.L."/>
        </authorList>
    </citation>
    <scope>NUCLEOTIDE SEQUENCE [LARGE SCALE GENOMIC DNA]</scope>
    <source>
        <strain evidence="2">race 4</strain>
    </source>
</reference>
<organism evidence="1 2">
    <name type="scientific">Pseudomonas savastanoi pv. glycinea str. race 4</name>
    <dbReference type="NCBI Taxonomy" id="875330"/>
    <lineage>
        <taxon>Bacteria</taxon>
        <taxon>Pseudomonadati</taxon>
        <taxon>Pseudomonadota</taxon>
        <taxon>Gammaproteobacteria</taxon>
        <taxon>Pseudomonadales</taxon>
        <taxon>Pseudomonadaceae</taxon>
        <taxon>Pseudomonas</taxon>
    </lineage>
</organism>
<accession>F3CH61</accession>
<name>F3CH61_PSESG</name>
<gene>
    <name evidence="1" type="ORF">Pgy4_37171</name>
</gene>
<feature type="non-terminal residue" evidence="1">
    <location>
        <position position="1"/>
    </location>
</feature>
<dbReference type="HOGENOM" id="CLU_3321844_0_0_6"/>
<dbReference type="Gene3D" id="3.30.465.10">
    <property type="match status" value="1"/>
</dbReference>
<sequence>RRPSTGDSLDWQGWNLQVVGVEERRVTRVLLQKQPDMGSGK</sequence>